<proteinExistence type="predicted"/>
<evidence type="ECO:0000256" key="6">
    <source>
        <dbReference type="ARBA" id="ARBA00022989"/>
    </source>
</evidence>
<evidence type="ECO:0000256" key="8">
    <source>
        <dbReference type="SAM" id="Phobius"/>
    </source>
</evidence>
<dbReference type="GO" id="GO:0016887">
    <property type="term" value="F:ATP hydrolysis activity"/>
    <property type="evidence" value="ECO:0007669"/>
    <property type="project" value="InterPro"/>
</dbReference>
<accession>A0AA36NG07</accession>
<dbReference type="EMBL" id="CAUJNA010003382">
    <property type="protein sequence ID" value="CAJ1400718.1"/>
    <property type="molecule type" value="Genomic_DNA"/>
</dbReference>
<feature type="transmembrane region" description="Helical" evidence="8">
    <location>
        <begin position="287"/>
        <end position="308"/>
    </location>
</feature>
<dbReference type="InterPro" id="IPR038081">
    <property type="entry name" value="CalX-like_sf"/>
</dbReference>
<evidence type="ECO:0000256" key="2">
    <source>
        <dbReference type="ARBA" id="ARBA00022692"/>
    </source>
</evidence>
<feature type="transmembrane region" description="Helical" evidence="8">
    <location>
        <begin position="404"/>
        <end position="422"/>
    </location>
</feature>
<keyword evidence="6 8" id="KW-1133">Transmembrane helix</keyword>
<dbReference type="Gene3D" id="1.20.1560.10">
    <property type="entry name" value="ABC transporter type 1, transmembrane domain"/>
    <property type="match status" value="1"/>
</dbReference>
<feature type="domain" description="ABC transporter" evidence="9">
    <location>
        <begin position="538"/>
        <end position="818"/>
    </location>
</feature>
<dbReference type="Pfam" id="PF00005">
    <property type="entry name" value="ABC_tran"/>
    <property type="match status" value="1"/>
</dbReference>
<keyword evidence="3" id="KW-0732">Signal</keyword>
<dbReference type="GO" id="GO:0016020">
    <property type="term" value="C:membrane"/>
    <property type="evidence" value="ECO:0007669"/>
    <property type="project" value="UniProtKB-SubCell"/>
</dbReference>
<protein>
    <recommendedName>
        <fullName evidence="9">ABC transporter domain-containing protein</fullName>
    </recommendedName>
</protein>
<comment type="subcellular location">
    <subcellularLocation>
        <location evidence="1">Membrane</location>
        <topology evidence="1">Multi-pass membrane protein</topology>
    </subcellularLocation>
</comment>
<dbReference type="Pfam" id="PF03160">
    <property type="entry name" value="Calx-beta"/>
    <property type="match status" value="1"/>
</dbReference>
<comment type="caution">
    <text evidence="10">The sequence shown here is derived from an EMBL/GenBank/DDBJ whole genome shotgun (WGS) entry which is preliminary data.</text>
</comment>
<dbReference type="PROSITE" id="PS50893">
    <property type="entry name" value="ABC_TRANSPORTER_2"/>
    <property type="match status" value="1"/>
</dbReference>
<dbReference type="PANTHER" id="PTHR24221:SF654">
    <property type="entry name" value="ATP-BINDING CASSETTE SUB-FAMILY B MEMBER 6"/>
    <property type="match status" value="1"/>
</dbReference>
<dbReference type="GO" id="GO:0007154">
    <property type="term" value="P:cell communication"/>
    <property type="evidence" value="ECO:0007669"/>
    <property type="project" value="InterPro"/>
</dbReference>
<gene>
    <name evidence="10" type="ORF">EVOR1521_LOCUS24014</name>
</gene>
<dbReference type="InterPro" id="IPR011992">
    <property type="entry name" value="EF-hand-dom_pair"/>
</dbReference>
<dbReference type="AlphaFoldDB" id="A0AA36NG07"/>
<evidence type="ECO:0000313" key="10">
    <source>
        <dbReference type="EMBL" id="CAJ1400718.1"/>
    </source>
</evidence>
<evidence type="ECO:0000259" key="9">
    <source>
        <dbReference type="PROSITE" id="PS50893"/>
    </source>
</evidence>
<dbReference type="InterPro" id="IPR027417">
    <property type="entry name" value="P-loop_NTPase"/>
</dbReference>
<keyword evidence="5" id="KW-0106">Calcium</keyword>
<dbReference type="Proteomes" id="UP001178507">
    <property type="component" value="Unassembled WGS sequence"/>
</dbReference>
<evidence type="ECO:0000256" key="3">
    <source>
        <dbReference type="ARBA" id="ARBA00022729"/>
    </source>
</evidence>
<dbReference type="InterPro" id="IPR036640">
    <property type="entry name" value="ABC1_TM_sf"/>
</dbReference>
<dbReference type="SUPFAM" id="SSF52540">
    <property type="entry name" value="P-loop containing nucleoside triphosphate hydrolases"/>
    <property type="match status" value="1"/>
</dbReference>
<name>A0AA36NG07_9DINO</name>
<dbReference type="GO" id="GO:0005524">
    <property type="term" value="F:ATP binding"/>
    <property type="evidence" value="ECO:0007669"/>
    <property type="project" value="InterPro"/>
</dbReference>
<dbReference type="SUPFAM" id="SSF141072">
    <property type="entry name" value="CalX-like"/>
    <property type="match status" value="1"/>
</dbReference>
<dbReference type="SUPFAM" id="SSF47473">
    <property type="entry name" value="EF-hand"/>
    <property type="match status" value="1"/>
</dbReference>
<dbReference type="SUPFAM" id="SSF90123">
    <property type="entry name" value="ABC transporter transmembrane region"/>
    <property type="match status" value="1"/>
</dbReference>
<dbReference type="InterPro" id="IPR003439">
    <property type="entry name" value="ABC_transporter-like_ATP-bd"/>
</dbReference>
<keyword evidence="7 8" id="KW-0472">Membrane</keyword>
<dbReference type="InterPro" id="IPR003644">
    <property type="entry name" value="Calx_beta"/>
</dbReference>
<evidence type="ECO:0000256" key="1">
    <source>
        <dbReference type="ARBA" id="ARBA00004141"/>
    </source>
</evidence>
<feature type="transmembrane region" description="Helical" evidence="8">
    <location>
        <begin position="210"/>
        <end position="230"/>
    </location>
</feature>
<dbReference type="InterPro" id="IPR039421">
    <property type="entry name" value="Type_1_exporter"/>
</dbReference>
<evidence type="ECO:0000256" key="7">
    <source>
        <dbReference type="ARBA" id="ARBA00023136"/>
    </source>
</evidence>
<evidence type="ECO:0000313" key="11">
    <source>
        <dbReference type="Proteomes" id="UP001178507"/>
    </source>
</evidence>
<dbReference type="SMART" id="SM00237">
    <property type="entry name" value="Calx_beta"/>
    <property type="match status" value="1"/>
</dbReference>
<keyword evidence="2 8" id="KW-0812">Transmembrane</keyword>
<keyword evidence="4" id="KW-0677">Repeat</keyword>
<organism evidence="10 11">
    <name type="scientific">Effrenium voratum</name>
    <dbReference type="NCBI Taxonomy" id="2562239"/>
    <lineage>
        <taxon>Eukaryota</taxon>
        <taxon>Sar</taxon>
        <taxon>Alveolata</taxon>
        <taxon>Dinophyceae</taxon>
        <taxon>Suessiales</taxon>
        <taxon>Symbiodiniaceae</taxon>
        <taxon>Effrenium</taxon>
    </lineage>
</organism>
<dbReference type="GO" id="GO:0034040">
    <property type="term" value="F:ATPase-coupled lipid transmembrane transporter activity"/>
    <property type="evidence" value="ECO:0007669"/>
    <property type="project" value="TreeGrafter"/>
</dbReference>
<dbReference type="Gene3D" id="3.40.50.300">
    <property type="entry name" value="P-loop containing nucleotide triphosphate hydrolases"/>
    <property type="match status" value="1"/>
</dbReference>
<dbReference type="Gene3D" id="2.60.40.2030">
    <property type="match status" value="1"/>
</dbReference>
<keyword evidence="11" id="KW-1185">Reference proteome</keyword>
<evidence type="ECO:0000256" key="5">
    <source>
        <dbReference type="ARBA" id="ARBA00022837"/>
    </source>
</evidence>
<evidence type="ECO:0000256" key="4">
    <source>
        <dbReference type="ARBA" id="ARBA00022737"/>
    </source>
</evidence>
<feature type="transmembrane region" description="Helical" evidence="8">
    <location>
        <begin position="314"/>
        <end position="332"/>
    </location>
</feature>
<dbReference type="PANTHER" id="PTHR24221">
    <property type="entry name" value="ATP-BINDING CASSETTE SUB-FAMILY B"/>
    <property type="match status" value="1"/>
</dbReference>
<sequence length="950" mass="106102">MVHENDVDIIQFASTVLYCSEAEGKVEVSVVRLGEEDNTCSVCYETSDISAAAGVKYHRACGTMTFEPGQFMKNISVELICNNAFEATLEFSMRLYDAKGAVLGTEDTCRILIADDDTFPTNRFHTFLSQGQMSRINGGALMLEYFKMAFSDRALRRAAFWNCLTDQYANVSFVWHIFLNRVLVDSVLAPTPQDDSWYSGALPTSRTGRAILLVVLFLLPHGFIIFLYRLKAQRKILGMAVNQLQENLLRKYLNYNETSRHAVSVADLTMAITRDVPELISEGFMSLFDLIEGMGLVLILGVTTLAGSHDAADLILSLTLFILLPLGMMIFIRCRHAKTERIEHHLFVCQTETLSLIQQITQNFRLITDYWQQPSMVKSFGGRVRSTNKASTEALVRKIENTEFAPFLTTVAVCTYIVFNFQKVADDVLPLGVFLATVTTWKGVGSAYQRAYKDMLSMQHALAPLRNIVHYMNLPVDTSERMEMSRWQLSRFSEASPEAQRQLFQGVPSQSELLEPGRLVRRGKLKEEAVYPQDLFRICATNISFAYPEHTGGGSNILYRTSFQIPQGTLVAITGPRGSGKKTVLELVAGVLLPASGSRLFVPPHLRVLHVAKDPQSLPELDLFSNVIFGTSARESRLSTRVMKICNRLGLDPEVRKMVEQAAMDYVTEASEKTKEKAHGPTREGSAASVVARAMQNKLVRGMHSFPFTEQCLLNLCRAFILNPEVLVLHKPLENFGRLHGRRIVDLLREFVDNRGLEQAPQELHLRRPRTVIMSADGCDFLDSMDILLSVDDGSVSELSLAALAHVRKEVTKLFYGLDVKGDGLLRVKDFTRISEVWPQYQGLFGVPETAEPQEATQILALLFAEIDGGANGGLDIDEMMEYMVASFGRDVQKLEQALKNPEGVLIHKASYANAKRSNTMPLDAWAAPDIPTDSPIPVQRFGPPTRRPG</sequence>
<reference evidence="10" key="1">
    <citation type="submission" date="2023-08" db="EMBL/GenBank/DDBJ databases">
        <authorList>
            <person name="Chen Y."/>
            <person name="Shah S."/>
            <person name="Dougan E. K."/>
            <person name="Thang M."/>
            <person name="Chan C."/>
        </authorList>
    </citation>
    <scope>NUCLEOTIDE SEQUENCE</scope>
</reference>